<dbReference type="SUPFAM" id="SSF55811">
    <property type="entry name" value="Nudix"/>
    <property type="match status" value="1"/>
</dbReference>
<evidence type="ECO:0000259" key="2">
    <source>
        <dbReference type="PROSITE" id="PS51462"/>
    </source>
</evidence>
<dbReference type="RefSeq" id="WP_161110714.1">
    <property type="nucleotide sequence ID" value="NZ_WWHY01000001.1"/>
</dbReference>
<dbReference type="PROSITE" id="PS00893">
    <property type="entry name" value="NUDIX_BOX"/>
    <property type="match status" value="1"/>
</dbReference>
<accession>A0A7K2IQX1</accession>
<keyword evidence="1" id="KW-0378">Hydrolase</keyword>
<dbReference type="InterPro" id="IPR000086">
    <property type="entry name" value="NUDIX_hydrolase_dom"/>
</dbReference>
<dbReference type="PANTHER" id="PTHR21340">
    <property type="entry name" value="DIADENOSINE 5,5-P1,P4-TETRAPHOSPHATE PYROPHOSPHOHYDROLASE MUTT"/>
    <property type="match status" value="1"/>
</dbReference>
<evidence type="ECO:0000313" key="4">
    <source>
        <dbReference type="Proteomes" id="UP000467124"/>
    </source>
</evidence>
<gene>
    <name evidence="3" type="ORF">GTW20_08885</name>
</gene>
<dbReference type="PANTHER" id="PTHR21340:SF0">
    <property type="entry name" value="BIS(5'-NUCLEOSYL)-TETRAPHOSPHATASE [ASYMMETRICAL]"/>
    <property type="match status" value="1"/>
</dbReference>
<dbReference type="InterPro" id="IPR020084">
    <property type="entry name" value="NUDIX_hydrolase_CS"/>
</dbReference>
<dbReference type="Proteomes" id="UP000467124">
    <property type="component" value="Unassembled WGS sequence"/>
</dbReference>
<evidence type="ECO:0000256" key="1">
    <source>
        <dbReference type="ARBA" id="ARBA00022801"/>
    </source>
</evidence>
<reference evidence="3 4" key="1">
    <citation type="journal article" date="2019" name="Nat. Commun.">
        <title>The antimicrobial potential of Streptomyces from insect microbiomes.</title>
        <authorList>
            <person name="Chevrette M.G."/>
            <person name="Carlson C.M."/>
            <person name="Ortega H.E."/>
            <person name="Thomas C."/>
            <person name="Ananiev G.E."/>
            <person name="Barns K.J."/>
            <person name="Book A.J."/>
            <person name="Cagnazzo J."/>
            <person name="Carlos C."/>
            <person name="Flanigan W."/>
            <person name="Grubbs K.J."/>
            <person name="Horn H.A."/>
            <person name="Hoffmann F.M."/>
            <person name="Klassen J.L."/>
            <person name="Knack J.J."/>
            <person name="Lewin G.R."/>
            <person name="McDonald B.R."/>
            <person name="Muller L."/>
            <person name="Melo W.G.P."/>
            <person name="Pinto-Tomas A.A."/>
            <person name="Schmitz A."/>
            <person name="Wendt-Pienkowski E."/>
            <person name="Wildman S."/>
            <person name="Zhao M."/>
            <person name="Zhang F."/>
            <person name="Bugni T.S."/>
            <person name="Andes D.R."/>
            <person name="Pupo M.T."/>
            <person name="Currie C.R."/>
        </authorList>
    </citation>
    <scope>NUCLEOTIDE SEQUENCE [LARGE SCALE GENOMIC DNA]</scope>
    <source>
        <strain evidence="3 4">SID5840</strain>
    </source>
</reference>
<dbReference type="GO" id="GO:0006167">
    <property type="term" value="P:AMP biosynthetic process"/>
    <property type="evidence" value="ECO:0007669"/>
    <property type="project" value="TreeGrafter"/>
</dbReference>
<protein>
    <submittedName>
        <fullName evidence="3">NUDIX domain-containing protein</fullName>
    </submittedName>
</protein>
<dbReference type="AlphaFoldDB" id="A0A7K2IQX1"/>
<dbReference type="InterPro" id="IPR051325">
    <property type="entry name" value="Nudix_hydrolase_domain"/>
</dbReference>
<sequence>MMETTVDPRRLVEQARAEGITRFSVGMILHRAEGREFLLLRRRPDDTSFPGGEDLPSGGVEPGEGLFEGLARELHEEIGRQADAPVRPDPFVSWFDYVSRSGNRKRWFAFSAPYDGAPIRLSEEHTGFRWAPMREYGRSDLSPQVAGAVRDRLGSL</sequence>
<comment type="caution">
    <text evidence="3">The sequence shown here is derived from an EMBL/GenBank/DDBJ whole genome shotgun (WGS) entry which is preliminary data.</text>
</comment>
<dbReference type="EMBL" id="WWHY01000001">
    <property type="protein sequence ID" value="MYR32382.1"/>
    <property type="molecule type" value="Genomic_DNA"/>
</dbReference>
<organism evidence="3 4">
    <name type="scientific">Nocardiopsis alba</name>
    <dbReference type="NCBI Taxonomy" id="53437"/>
    <lineage>
        <taxon>Bacteria</taxon>
        <taxon>Bacillati</taxon>
        <taxon>Actinomycetota</taxon>
        <taxon>Actinomycetes</taxon>
        <taxon>Streptosporangiales</taxon>
        <taxon>Nocardiopsidaceae</taxon>
        <taxon>Nocardiopsis</taxon>
    </lineage>
</organism>
<dbReference type="InterPro" id="IPR015797">
    <property type="entry name" value="NUDIX_hydrolase-like_dom_sf"/>
</dbReference>
<dbReference type="Pfam" id="PF00293">
    <property type="entry name" value="NUDIX"/>
    <property type="match status" value="1"/>
</dbReference>
<dbReference type="GO" id="GO:0006754">
    <property type="term" value="P:ATP biosynthetic process"/>
    <property type="evidence" value="ECO:0007669"/>
    <property type="project" value="TreeGrafter"/>
</dbReference>
<evidence type="ECO:0000313" key="3">
    <source>
        <dbReference type="EMBL" id="MYR32382.1"/>
    </source>
</evidence>
<dbReference type="GO" id="GO:0004081">
    <property type="term" value="F:bis(5'-nucleosyl)-tetraphosphatase (asymmetrical) activity"/>
    <property type="evidence" value="ECO:0007669"/>
    <property type="project" value="TreeGrafter"/>
</dbReference>
<dbReference type="CDD" id="cd02883">
    <property type="entry name" value="NUDIX_Hydrolase"/>
    <property type="match status" value="1"/>
</dbReference>
<feature type="domain" description="Nudix hydrolase" evidence="2">
    <location>
        <begin position="20"/>
        <end position="153"/>
    </location>
</feature>
<name>A0A7K2IQX1_9ACTN</name>
<proteinExistence type="predicted"/>
<dbReference type="Gene3D" id="3.90.79.10">
    <property type="entry name" value="Nucleoside Triphosphate Pyrophosphohydrolase"/>
    <property type="match status" value="1"/>
</dbReference>
<dbReference type="PROSITE" id="PS51462">
    <property type="entry name" value="NUDIX"/>
    <property type="match status" value="1"/>
</dbReference>